<feature type="chain" id="PRO_5013294815" description="Lipoprotein NlpE involved in copper resistance" evidence="1">
    <location>
        <begin position="30"/>
        <end position="160"/>
    </location>
</feature>
<sequence length="160" mass="18165">MQTLKPKLKKTLAFLIASSVYMTCYPVFAETTADIQGIHHEQTSLDWPGLYFGFMPCADCRGMKTTLALNKNHTYVLSTQYVGKSIREFVEKGKFDWSDKKDTIVLTPRKGDATPQQYLVGEDKLTKLDENGNPFNGELAERYTLRRNDVTKQPEGHASH</sequence>
<keyword evidence="1" id="KW-0732">Signal</keyword>
<dbReference type="EMBL" id="FUKJ01000187">
    <property type="protein sequence ID" value="SJM92351.1"/>
    <property type="molecule type" value="Genomic_DNA"/>
</dbReference>
<dbReference type="Gene3D" id="2.40.128.640">
    <property type="match status" value="1"/>
</dbReference>
<dbReference type="RefSeq" id="WP_087146923.1">
    <property type="nucleotide sequence ID" value="NZ_FUKJ01000187.1"/>
</dbReference>
<feature type="signal peptide" evidence="1">
    <location>
        <begin position="1"/>
        <end position="29"/>
    </location>
</feature>
<evidence type="ECO:0008006" key="4">
    <source>
        <dbReference type="Google" id="ProtNLM"/>
    </source>
</evidence>
<proteinExistence type="predicted"/>
<name>A0A1R4H8J3_9GAMM</name>
<dbReference type="Pfam" id="PF04170">
    <property type="entry name" value="NlpE"/>
    <property type="match status" value="1"/>
</dbReference>
<accession>A0A1R4H8J3</accession>
<gene>
    <name evidence="2" type="ORF">CRENPOLYSF2_2670006</name>
</gene>
<protein>
    <recommendedName>
        <fullName evidence="4">Lipoprotein NlpE involved in copper resistance</fullName>
    </recommendedName>
</protein>
<dbReference type="InterPro" id="IPR007298">
    <property type="entry name" value="Cu-R_lipoprotein_NlpE"/>
</dbReference>
<dbReference type="AlphaFoldDB" id="A0A1R4H8J3"/>
<evidence type="ECO:0000313" key="3">
    <source>
        <dbReference type="Proteomes" id="UP000195442"/>
    </source>
</evidence>
<organism evidence="2 3">
    <name type="scientific">Crenothrix polyspora</name>
    <dbReference type="NCBI Taxonomy" id="360316"/>
    <lineage>
        <taxon>Bacteria</taxon>
        <taxon>Pseudomonadati</taxon>
        <taxon>Pseudomonadota</taxon>
        <taxon>Gammaproteobacteria</taxon>
        <taxon>Methylococcales</taxon>
        <taxon>Crenotrichaceae</taxon>
        <taxon>Crenothrix</taxon>
    </lineage>
</organism>
<evidence type="ECO:0000256" key="1">
    <source>
        <dbReference type="SAM" id="SignalP"/>
    </source>
</evidence>
<keyword evidence="3" id="KW-1185">Reference proteome</keyword>
<evidence type="ECO:0000313" key="2">
    <source>
        <dbReference type="EMBL" id="SJM92351.1"/>
    </source>
</evidence>
<dbReference type="OrthoDB" id="5348860at2"/>
<dbReference type="Proteomes" id="UP000195442">
    <property type="component" value="Unassembled WGS sequence"/>
</dbReference>
<reference evidence="3" key="1">
    <citation type="submission" date="2017-02" db="EMBL/GenBank/DDBJ databases">
        <authorList>
            <person name="Daims H."/>
        </authorList>
    </citation>
    <scope>NUCLEOTIDE SEQUENCE [LARGE SCALE GENOMIC DNA]</scope>
</reference>